<evidence type="ECO:0000313" key="4">
    <source>
        <dbReference type="EMBL" id="KIC72925.1"/>
    </source>
</evidence>
<dbReference type="HAMAP" id="MF_00385">
    <property type="entry name" value="Ribosomal_bS16"/>
    <property type="match status" value="1"/>
</dbReference>
<dbReference type="InterPro" id="IPR023803">
    <property type="entry name" value="Ribosomal_bS16_dom_sf"/>
</dbReference>
<dbReference type="GO" id="GO:0015935">
    <property type="term" value="C:small ribosomal subunit"/>
    <property type="evidence" value="ECO:0007669"/>
    <property type="project" value="TreeGrafter"/>
</dbReference>
<protein>
    <recommendedName>
        <fullName evidence="3">Small ribosomal subunit protein bS16</fullName>
    </recommendedName>
</protein>
<keyword evidence="2 3" id="KW-0687">Ribonucleoprotein</keyword>
<dbReference type="GO" id="GO:0006412">
    <property type="term" value="P:translation"/>
    <property type="evidence" value="ECO:0007669"/>
    <property type="project" value="UniProtKB-UniRule"/>
</dbReference>
<dbReference type="GO" id="GO:0005737">
    <property type="term" value="C:cytoplasm"/>
    <property type="evidence" value="ECO:0007669"/>
    <property type="project" value="UniProtKB-ARBA"/>
</dbReference>
<dbReference type="Gene3D" id="3.30.1320.10">
    <property type="match status" value="1"/>
</dbReference>
<dbReference type="NCBIfam" id="TIGR00002">
    <property type="entry name" value="S16"/>
    <property type="match status" value="1"/>
</dbReference>
<dbReference type="PANTHER" id="PTHR12919:SF20">
    <property type="entry name" value="SMALL RIBOSOMAL SUBUNIT PROTEIN BS16M"/>
    <property type="match status" value="1"/>
</dbReference>
<name>A0A0C1JNW0_9BACT</name>
<accession>A0A0C1JNW0</accession>
<dbReference type="Proteomes" id="UP000031465">
    <property type="component" value="Unassembled WGS sequence"/>
</dbReference>
<dbReference type="EMBL" id="JSAN01000045">
    <property type="protein sequence ID" value="KIC72925.1"/>
    <property type="molecule type" value="Genomic_DNA"/>
</dbReference>
<organism evidence="4 5">
    <name type="scientific">Candidatus Protochlamydia amoebophila</name>
    <dbReference type="NCBI Taxonomy" id="362787"/>
    <lineage>
        <taxon>Bacteria</taxon>
        <taxon>Pseudomonadati</taxon>
        <taxon>Chlamydiota</taxon>
        <taxon>Chlamydiia</taxon>
        <taxon>Parachlamydiales</taxon>
        <taxon>Parachlamydiaceae</taxon>
        <taxon>Candidatus Protochlamydia</taxon>
    </lineage>
</organism>
<dbReference type="Pfam" id="PF00886">
    <property type="entry name" value="Ribosomal_S16"/>
    <property type="match status" value="1"/>
</dbReference>
<evidence type="ECO:0000313" key="5">
    <source>
        <dbReference type="Proteomes" id="UP000031465"/>
    </source>
</evidence>
<dbReference type="AlphaFoldDB" id="A0A0C1JNW0"/>
<dbReference type="PANTHER" id="PTHR12919">
    <property type="entry name" value="30S RIBOSOMAL PROTEIN S16"/>
    <property type="match status" value="1"/>
</dbReference>
<comment type="similarity">
    <text evidence="3">Belongs to the bacterial ribosomal protein bS16 family.</text>
</comment>
<proteinExistence type="inferred from homology"/>
<evidence type="ECO:0000256" key="3">
    <source>
        <dbReference type="HAMAP-Rule" id="MF_00385"/>
    </source>
</evidence>
<keyword evidence="1 3" id="KW-0689">Ribosomal protein</keyword>
<evidence type="ECO:0000256" key="1">
    <source>
        <dbReference type="ARBA" id="ARBA00022980"/>
    </source>
</evidence>
<dbReference type="InterPro" id="IPR000307">
    <property type="entry name" value="Ribosomal_bS16"/>
</dbReference>
<sequence length="118" mass="13744">MRKDDGRIPMALKIRLRQHGRTNRSFFRLVVTDARSPRDGKYVEALGWYNPVEAEDDKKLFFKADRIQHWLNLGAELTESAASLIKKTSPEIMRAQTEKKLNSLAKAATKRKKRTKFR</sequence>
<reference evidence="4 5" key="1">
    <citation type="journal article" date="2014" name="Mol. Biol. Evol.">
        <title>Massive expansion of Ubiquitination-related gene families within the Chlamydiae.</title>
        <authorList>
            <person name="Domman D."/>
            <person name="Collingro A."/>
            <person name="Lagkouvardos I."/>
            <person name="Gehre L."/>
            <person name="Weinmaier T."/>
            <person name="Rattei T."/>
            <person name="Subtil A."/>
            <person name="Horn M."/>
        </authorList>
    </citation>
    <scope>NUCLEOTIDE SEQUENCE [LARGE SCALE GENOMIC DNA]</scope>
    <source>
        <strain evidence="4 5">EI2</strain>
    </source>
</reference>
<comment type="caution">
    <text evidence="4">The sequence shown here is derived from an EMBL/GenBank/DDBJ whole genome shotgun (WGS) entry which is preliminary data.</text>
</comment>
<dbReference type="PATRIC" id="fig|362787.3.peg.728"/>
<evidence type="ECO:0000256" key="2">
    <source>
        <dbReference type="ARBA" id="ARBA00023274"/>
    </source>
</evidence>
<dbReference type="GO" id="GO:0003735">
    <property type="term" value="F:structural constituent of ribosome"/>
    <property type="evidence" value="ECO:0007669"/>
    <property type="project" value="InterPro"/>
</dbReference>
<dbReference type="SUPFAM" id="SSF54565">
    <property type="entry name" value="Ribosomal protein S16"/>
    <property type="match status" value="1"/>
</dbReference>
<gene>
    <name evidence="3 4" type="primary">rpsP</name>
    <name evidence="4" type="ORF">DB44_BY00480</name>
</gene>